<evidence type="ECO:0000256" key="1">
    <source>
        <dbReference type="SAM" id="Phobius"/>
    </source>
</evidence>
<organism evidence="2 3">
    <name type="scientific">Colletotrichum salicis</name>
    <dbReference type="NCBI Taxonomy" id="1209931"/>
    <lineage>
        <taxon>Eukaryota</taxon>
        <taxon>Fungi</taxon>
        <taxon>Dikarya</taxon>
        <taxon>Ascomycota</taxon>
        <taxon>Pezizomycotina</taxon>
        <taxon>Sordariomycetes</taxon>
        <taxon>Hypocreomycetidae</taxon>
        <taxon>Glomerellales</taxon>
        <taxon>Glomerellaceae</taxon>
        <taxon>Colletotrichum</taxon>
        <taxon>Colletotrichum acutatum species complex</taxon>
    </lineage>
</organism>
<evidence type="ECO:0000313" key="3">
    <source>
        <dbReference type="Proteomes" id="UP000070121"/>
    </source>
</evidence>
<dbReference type="Proteomes" id="UP000070121">
    <property type="component" value="Unassembled WGS sequence"/>
</dbReference>
<name>A0A135V187_9PEZI</name>
<keyword evidence="3" id="KW-1185">Reference proteome</keyword>
<keyword evidence="1" id="KW-1133">Transmembrane helix</keyword>
<protein>
    <submittedName>
        <fullName evidence="2">Uncharacterized protein</fullName>
    </submittedName>
</protein>
<sequence length="586" mass="67707">MAQHGKLINFRTREELVEQALSILLRSSSSSGLFAVTLDERQDPDLLYWDDRDRDNYWTVVFEVSYILWKEYCSRPDRDSDDDTRRTILNSTESCLKHMCRAIEGISQHLGDLRVHPAGPTGPTGPRYRYGYWMKQSLPFNNMIDDNNIVKLQDEWLYNEPAFLDKADYSGNIDCDADSNGMASTTGLVVRLFIDVPDHKPFWEKRPVRNFPVLYFPQNQEDIFKGIIIYPRSGENSFRQRIWAFISTKAHGWGIGKAAMGFRFEGDFFDKYSTCRFVVADSQLAAEEEVKTDLIKLLEQANSGKSQSLEHVKAGPWEQRRVLELMLFGNIIKKMATSAGRILELAEETVKNQKKQLWKRLEKLKSSRASKREQQNATPVDDAPIDYDSFLLTSNDFRKFQAHLQMIHGDFAKAKPIRNDWLNREKDRQAEQPRWTFNDESPYRSTLNKLRVANCRAIQDLERNLTEISVLAESITKELEYVGSYLEIMLFTYTTAIFLPLGFATGMFSMSETPDVQTVGRMFGLFGGVFVVGTLTILLVKKVNVNFAALIRRAWEELTRRAQARAPEDHESTLWETRRNNARRTD</sequence>
<accession>A0A135V187</accession>
<evidence type="ECO:0000313" key="2">
    <source>
        <dbReference type="EMBL" id="KXH66287.1"/>
    </source>
</evidence>
<dbReference type="AlphaFoldDB" id="A0A135V187"/>
<feature type="transmembrane region" description="Helical" evidence="1">
    <location>
        <begin position="522"/>
        <end position="540"/>
    </location>
</feature>
<keyword evidence="1" id="KW-0812">Transmembrane</keyword>
<dbReference type="EMBL" id="JFFI01000709">
    <property type="protein sequence ID" value="KXH66287.1"/>
    <property type="molecule type" value="Genomic_DNA"/>
</dbReference>
<feature type="transmembrane region" description="Helical" evidence="1">
    <location>
        <begin position="490"/>
        <end position="510"/>
    </location>
</feature>
<dbReference type="STRING" id="1209931.A0A135V187"/>
<proteinExistence type="predicted"/>
<keyword evidence="1" id="KW-0472">Membrane</keyword>
<comment type="caution">
    <text evidence="2">The sequence shown here is derived from an EMBL/GenBank/DDBJ whole genome shotgun (WGS) entry which is preliminary data.</text>
</comment>
<gene>
    <name evidence="2" type="ORF">CSAL01_08233</name>
</gene>
<reference evidence="2 3" key="1">
    <citation type="submission" date="2014-02" db="EMBL/GenBank/DDBJ databases">
        <title>The genome sequence of Colletotrichum salicis CBS 607.94.</title>
        <authorList>
            <person name="Baroncelli R."/>
            <person name="Thon M.R."/>
        </authorList>
    </citation>
    <scope>NUCLEOTIDE SEQUENCE [LARGE SCALE GENOMIC DNA]</scope>
    <source>
        <strain evidence="2 3">CBS 607.94</strain>
    </source>
</reference>
<dbReference type="OrthoDB" id="4847310at2759"/>